<dbReference type="Gene3D" id="3.10.450.40">
    <property type="match status" value="1"/>
</dbReference>
<name>A0AAX3DXZ8_RHOPL</name>
<evidence type="ECO:0000313" key="3">
    <source>
        <dbReference type="EMBL" id="UYO39710.1"/>
    </source>
</evidence>
<sequence length="112" mass="12845">MGRLFIFIFAALIAAAPLPSARLLAHEHNQGAHDHRQDHDEARLAVERGEIRPLAELLGQIRDKLPGEITGVEIERHHDQWLYEFIVVDKAGRLYEVYVDGRSGEIRRTKEK</sequence>
<proteinExistence type="predicted"/>
<dbReference type="RefSeq" id="WP_264074953.1">
    <property type="nucleotide sequence ID" value="NZ_CP076676.1"/>
</dbReference>
<dbReference type="Pfam" id="PF03413">
    <property type="entry name" value="PepSY"/>
    <property type="match status" value="1"/>
</dbReference>
<reference evidence="3" key="1">
    <citation type="journal article" date="2022" name="Biol. Control">
        <title>In silico genomic analysis of Rhodopseudomonas palustris strains revealed potential biocontrol agents and crop yield enhancers.</title>
        <authorList>
            <person name="Surachat K."/>
            <person name="Kantachote D."/>
            <person name="Deachamag P."/>
            <person name="Wonglapsuwan M."/>
        </authorList>
    </citation>
    <scope>NUCLEOTIDE SEQUENCE</scope>
    <source>
        <strain evidence="3">TLS06</strain>
    </source>
</reference>
<feature type="signal peptide" evidence="1">
    <location>
        <begin position="1"/>
        <end position="25"/>
    </location>
</feature>
<accession>A0AAX3DXZ8</accession>
<dbReference type="InterPro" id="IPR025711">
    <property type="entry name" value="PepSY"/>
</dbReference>
<dbReference type="AlphaFoldDB" id="A0AAX3DXZ8"/>
<evidence type="ECO:0000259" key="2">
    <source>
        <dbReference type="Pfam" id="PF03413"/>
    </source>
</evidence>
<organism evidence="3 4">
    <name type="scientific">Rhodopseudomonas palustris</name>
    <dbReference type="NCBI Taxonomy" id="1076"/>
    <lineage>
        <taxon>Bacteria</taxon>
        <taxon>Pseudomonadati</taxon>
        <taxon>Pseudomonadota</taxon>
        <taxon>Alphaproteobacteria</taxon>
        <taxon>Hyphomicrobiales</taxon>
        <taxon>Nitrobacteraceae</taxon>
        <taxon>Rhodopseudomonas</taxon>
    </lineage>
</organism>
<dbReference type="EMBL" id="CP076676">
    <property type="protein sequence ID" value="UYO39710.1"/>
    <property type="molecule type" value="Genomic_DNA"/>
</dbReference>
<gene>
    <name evidence="3" type="ORF">KQX62_23960</name>
</gene>
<evidence type="ECO:0000256" key="1">
    <source>
        <dbReference type="SAM" id="SignalP"/>
    </source>
</evidence>
<feature type="domain" description="PepSY" evidence="2">
    <location>
        <begin position="62"/>
        <end position="109"/>
    </location>
</feature>
<dbReference type="Proteomes" id="UP001163166">
    <property type="component" value="Chromosome"/>
</dbReference>
<protein>
    <submittedName>
        <fullName evidence="3">Peptidase</fullName>
    </submittedName>
</protein>
<keyword evidence="1" id="KW-0732">Signal</keyword>
<evidence type="ECO:0000313" key="4">
    <source>
        <dbReference type="Proteomes" id="UP001163166"/>
    </source>
</evidence>
<feature type="chain" id="PRO_5043589834" evidence="1">
    <location>
        <begin position="26"/>
        <end position="112"/>
    </location>
</feature>